<comment type="caution">
    <text evidence="1">The sequence shown here is derived from an EMBL/GenBank/DDBJ whole genome shotgun (WGS) entry which is preliminary data.</text>
</comment>
<sequence>MLKYPVIIFTLFYLTSCKTSQEELNLSDRGTILLDSEYNRWLRTKYGYVTWKPKKEDLRILNIVINKAIKNNKFNFIKQPINKNIETYYRQYIPYINESNERLIKINAFCELLKTPPTPSQKDIGFTNIDWKEEYVEVEDGESCYWELIINIDTKEYE</sequence>
<dbReference type="Proteomes" id="UP000315540">
    <property type="component" value="Unassembled WGS sequence"/>
</dbReference>
<accession>A0A504J896</accession>
<evidence type="ECO:0000313" key="1">
    <source>
        <dbReference type="EMBL" id="TPN87106.1"/>
    </source>
</evidence>
<gene>
    <name evidence="1" type="ORF">FHK87_05810</name>
</gene>
<name>A0A504J896_9FLAO</name>
<protein>
    <submittedName>
        <fullName evidence="1">Uncharacterized protein</fullName>
    </submittedName>
</protein>
<dbReference type="AlphaFoldDB" id="A0A504J896"/>
<keyword evidence="2" id="KW-1185">Reference proteome</keyword>
<dbReference type="OrthoDB" id="4301792at2"/>
<dbReference type="RefSeq" id="WP_140591288.1">
    <property type="nucleotide sequence ID" value="NZ_VFWZ01000002.1"/>
</dbReference>
<proteinExistence type="predicted"/>
<dbReference type="EMBL" id="VFWZ01000002">
    <property type="protein sequence ID" value="TPN87106.1"/>
    <property type="molecule type" value="Genomic_DNA"/>
</dbReference>
<organism evidence="1 2">
    <name type="scientific">Aquimarina algicola</name>
    <dbReference type="NCBI Taxonomy" id="2589995"/>
    <lineage>
        <taxon>Bacteria</taxon>
        <taxon>Pseudomonadati</taxon>
        <taxon>Bacteroidota</taxon>
        <taxon>Flavobacteriia</taxon>
        <taxon>Flavobacteriales</taxon>
        <taxon>Flavobacteriaceae</taxon>
        <taxon>Aquimarina</taxon>
    </lineage>
</organism>
<evidence type="ECO:0000313" key="2">
    <source>
        <dbReference type="Proteomes" id="UP000315540"/>
    </source>
</evidence>
<reference evidence="1 2" key="1">
    <citation type="submission" date="2019-06" db="EMBL/GenBank/DDBJ databases">
        <authorList>
            <person name="Meng X."/>
        </authorList>
    </citation>
    <scope>NUCLEOTIDE SEQUENCE [LARGE SCALE GENOMIC DNA]</scope>
    <source>
        <strain evidence="1 2">M625</strain>
    </source>
</reference>